<dbReference type="EMBL" id="JAPWTJ010001001">
    <property type="protein sequence ID" value="KAJ8974416.1"/>
    <property type="molecule type" value="Genomic_DNA"/>
</dbReference>
<dbReference type="Proteomes" id="UP001162164">
    <property type="component" value="Unassembled WGS sequence"/>
</dbReference>
<proteinExistence type="predicted"/>
<keyword evidence="4" id="KW-1185">Reference proteome</keyword>
<evidence type="ECO:0000256" key="1">
    <source>
        <dbReference type="SAM" id="MobiDB-lite"/>
    </source>
</evidence>
<sequence length="72" mass="8254">GVKKTGTFFKNFNSAKSGYFFVKKLTFSGSKGIYRQREDAWPQATPLAAKLPPGRRSRPRGRRSRPRQPRRA</sequence>
<evidence type="ECO:0008006" key="5">
    <source>
        <dbReference type="Google" id="ProtNLM"/>
    </source>
</evidence>
<organism evidence="3 4">
    <name type="scientific">Molorchus minor</name>
    <dbReference type="NCBI Taxonomy" id="1323400"/>
    <lineage>
        <taxon>Eukaryota</taxon>
        <taxon>Metazoa</taxon>
        <taxon>Ecdysozoa</taxon>
        <taxon>Arthropoda</taxon>
        <taxon>Hexapoda</taxon>
        <taxon>Insecta</taxon>
        <taxon>Pterygota</taxon>
        <taxon>Neoptera</taxon>
        <taxon>Endopterygota</taxon>
        <taxon>Coleoptera</taxon>
        <taxon>Polyphaga</taxon>
        <taxon>Cucujiformia</taxon>
        <taxon>Chrysomeloidea</taxon>
        <taxon>Cerambycidae</taxon>
        <taxon>Lamiinae</taxon>
        <taxon>Monochamini</taxon>
        <taxon>Molorchus</taxon>
    </lineage>
</organism>
<evidence type="ECO:0000313" key="3">
    <source>
        <dbReference type="EMBL" id="KAJ8981355.1"/>
    </source>
</evidence>
<name>A0ABQ9JST6_9CUCU</name>
<protein>
    <recommendedName>
        <fullName evidence="5">Ribosomal protein L32</fullName>
    </recommendedName>
</protein>
<feature type="non-terminal residue" evidence="3">
    <location>
        <position position="1"/>
    </location>
</feature>
<evidence type="ECO:0000313" key="4">
    <source>
        <dbReference type="Proteomes" id="UP001162164"/>
    </source>
</evidence>
<gene>
    <name evidence="3" type="ORF">NQ317_002893</name>
    <name evidence="2" type="ORF">NQ317_015471</name>
</gene>
<comment type="caution">
    <text evidence="3">The sequence shown here is derived from an EMBL/GenBank/DDBJ whole genome shotgun (WGS) entry which is preliminary data.</text>
</comment>
<evidence type="ECO:0000313" key="2">
    <source>
        <dbReference type="EMBL" id="KAJ8974416.1"/>
    </source>
</evidence>
<feature type="non-terminal residue" evidence="3">
    <location>
        <position position="72"/>
    </location>
</feature>
<reference evidence="3" key="1">
    <citation type="journal article" date="2023" name="Insect Mol. Biol.">
        <title>Genome sequencing provides insights into the evolution of gene families encoding plant cell wall-degrading enzymes in longhorned beetles.</title>
        <authorList>
            <person name="Shin N.R."/>
            <person name="Okamura Y."/>
            <person name="Kirsch R."/>
            <person name="Pauchet Y."/>
        </authorList>
    </citation>
    <scope>NUCLEOTIDE SEQUENCE</scope>
    <source>
        <strain evidence="3">MMC_N1</strain>
    </source>
</reference>
<accession>A0ABQ9JST6</accession>
<feature type="region of interest" description="Disordered" evidence="1">
    <location>
        <begin position="41"/>
        <end position="72"/>
    </location>
</feature>
<dbReference type="EMBL" id="JAPWTJ010000188">
    <property type="protein sequence ID" value="KAJ8981355.1"/>
    <property type="molecule type" value="Genomic_DNA"/>
</dbReference>
<feature type="compositionally biased region" description="Basic residues" evidence="1">
    <location>
        <begin position="53"/>
        <end position="72"/>
    </location>
</feature>